<dbReference type="AlphaFoldDB" id="A0A5E4RDG7"/>
<proteinExistence type="predicted"/>
<dbReference type="EMBL" id="CABPRZ010000001">
    <property type="protein sequence ID" value="VVD60552.1"/>
    <property type="molecule type" value="Genomic_DNA"/>
</dbReference>
<evidence type="ECO:0000313" key="1">
    <source>
        <dbReference type="EMBL" id="VVD60552.1"/>
    </source>
</evidence>
<dbReference type="Proteomes" id="UP000414233">
    <property type="component" value="Unassembled WGS sequence"/>
</dbReference>
<evidence type="ECO:0000313" key="2">
    <source>
        <dbReference type="Proteomes" id="UP000414233"/>
    </source>
</evidence>
<name>A0A5E4RDG7_9BURK</name>
<reference evidence="1 2" key="1">
    <citation type="submission" date="2019-08" db="EMBL/GenBank/DDBJ databases">
        <authorList>
            <person name="Peeters C."/>
        </authorList>
    </citation>
    <scope>NUCLEOTIDE SEQUENCE [LARGE SCALE GENOMIC DNA]</scope>
    <source>
        <strain evidence="1 2">LMG 30175</strain>
    </source>
</reference>
<gene>
    <name evidence="1" type="ORF">PTE30175_00077</name>
</gene>
<keyword evidence="2" id="KW-1185">Reference proteome</keyword>
<sequence>MAVPVAFAENVSIAESLAIGCRNPQTVADGPSIDGMFAHAFIGRAWAGTRLRVPVHTVPVFDSGLVPAHLILG</sequence>
<accession>A0A5E4RDG7</accession>
<protein>
    <submittedName>
        <fullName evidence="1">Uncharacterized protein</fullName>
    </submittedName>
</protein>
<organism evidence="1 2">
    <name type="scientific">Pandoraea terrae</name>
    <dbReference type="NCBI Taxonomy" id="1537710"/>
    <lineage>
        <taxon>Bacteria</taxon>
        <taxon>Pseudomonadati</taxon>
        <taxon>Pseudomonadota</taxon>
        <taxon>Betaproteobacteria</taxon>
        <taxon>Burkholderiales</taxon>
        <taxon>Burkholderiaceae</taxon>
        <taxon>Pandoraea</taxon>
    </lineage>
</organism>